<accession>A0A6J7XNE3</accession>
<evidence type="ECO:0000256" key="1">
    <source>
        <dbReference type="SAM" id="Coils"/>
    </source>
</evidence>
<name>A0A6J7XNE3_9CAUD</name>
<sequence>MNANEIADELEMVMDGYAIAITASGMLRQQQAEIKDLKQQVAFLEDWRDTWSPFLKAITGKVNEK</sequence>
<dbReference type="EMBL" id="LR798463">
    <property type="protein sequence ID" value="CAB5238844.1"/>
    <property type="molecule type" value="Genomic_DNA"/>
</dbReference>
<protein>
    <submittedName>
        <fullName evidence="2">Uncharacterized protein</fullName>
    </submittedName>
</protein>
<gene>
    <name evidence="2" type="ORF">UFOVP230_33</name>
</gene>
<feature type="coiled-coil region" evidence="1">
    <location>
        <begin position="20"/>
        <end position="47"/>
    </location>
</feature>
<keyword evidence="1" id="KW-0175">Coiled coil</keyword>
<organism evidence="2">
    <name type="scientific">uncultured Caudovirales phage</name>
    <dbReference type="NCBI Taxonomy" id="2100421"/>
    <lineage>
        <taxon>Viruses</taxon>
        <taxon>Duplodnaviria</taxon>
        <taxon>Heunggongvirae</taxon>
        <taxon>Uroviricota</taxon>
        <taxon>Caudoviricetes</taxon>
        <taxon>Peduoviridae</taxon>
        <taxon>Maltschvirus</taxon>
        <taxon>Maltschvirus maltsch</taxon>
    </lineage>
</organism>
<proteinExistence type="predicted"/>
<reference evidence="2" key="1">
    <citation type="submission" date="2020-05" db="EMBL/GenBank/DDBJ databases">
        <authorList>
            <person name="Chiriac C."/>
            <person name="Salcher M."/>
            <person name="Ghai R."/>
            <person name="Kavagutti S V."/>
        </authorList>
    </citation>
    <scope>NUCLEOTIDE SEQUENCE</scope>
</reference>
<evidence type="ECO:0000313" key="2">
    <source>
        <dbReference type="EMBL" id="CAB5238844.1"/>
    </source>
</evidence>